<evidence type="ECO:0000256" key="5">
    <source>
        <dbReference type="SAM" id="MobiDB-lite"/>
    </source>
</evidence>
<dbReference type="AlphaFoldDB" id="A0AAN9I3A1"/>
<evidence type="ECO:0000313" key="9">
    <source>
        <dbReference type="Proteomes" id="UP001359559"/>
    </source>
</evidence>
<dbReference type="Pfam" id="PF00628">
    <property type="entry name" value="PHD"/>
    <property type="match status" value="1"/>
</dbReference>
<dbReference type="Proteomes" id="UP001359559">
    <property type="component" value="Unassembled WGS sequence"/>
</dbReference>
<dbReference type="SUPFAM" id="SSF57903">
    <property type="entry name" value="FYVE/PHD zinc finger"/>
    <property type="match status" value="1"/>
</dbReference>
<organism evidence="8 9">
    <name type="scientific">Clitoria ternatea</name>
    <name type="common">Butterfly pea</name>
    <dbReference type="NCBI Taxonomy" id="43366"/>
    <lineage>
        <taxon>Eukaryota</taxon>
        <taxon>Viridiplantae</taxon>
        <taxon>Streptophyta</taxon>
        <taxon>Embryophyta</taxon>
        <taxon>Tracheophyta</taxon>
        <taxon>Spermatophyta</taxon>
        <taxon>Magnoliopsida</taxon>
        <taxon>eudicotyledons</taxon>
        <taxon>Gunneridae</taxon>
        <taxon>Pentapetalae</taxon>
        <taxon>rosids</taxon>
        <taxon>fabids</taxon>
        <taxon>Fabales</taxon>
        <taxon>Fabaceae</taxon>
        <taxon>Papilionoideae</taxon>
        <taxon>50 kb inversion clade</taxon>
        <taxon>NPAAA clade</taxon>
        <taxon>indigoferoid/millettioid clade</taxon>
        <taxon>Phaseoleae</taxon>
        <taxon>Clitoria</taxon>
    </lineage>
</organism>
<dbReference type="PANTHER" id="PTHR47177">
    <property type="entry name" value="F18C1.6 PROTEIN"/>
    <property type="match status" value="1"/>
</dbReference>
<keyword evidence="1" id="KW-0479">Metal-binding</keyword>
<dbReference type="PANTHER" id="PTHR47177:SF4">
    <property type="entry name" value="OS06G0283200 PROTEIN"/>
    <property type="match status" value="1"/>
</dbReference>
<dbReference type="InterPro" id="IPR017907">
    <property type="entry name" value="Znf_RING_CS"/>
</dbReference>
<dbReference type="SMART" id="SM00249">
    <property type="entry name" value="PHD"/>
    <property type="match status" value="1"/>
</dbReference>
<evidence type="ECO:0000313" key="8">
    <source>
        <dbReference type="EMBL" id="KAK7265898.1"/>
    </source>
</evidence>
<reference evidence="8 9" key="1">
    <citation type="submission" date="2024-01" db="EMBL/GenBank/DDBJ databases">
        <title>The genomes of 5 underutilized Papilionoideae crops provide insights into root nodulation and disease resistance.</title>
        <authorList>
            <person name="Yuan L."/>
        </authorList>
    </citation>
    <scope>NUCLEOTIDE SEQUENCE [LARGE SCALE GENOMIC DNA]</scope>
    <source>
        <strain evidence="8">LY-2023</strain>
        <tissue evidence="8">Leaf</tissue>
    </source>
</reference>
<dbReference type="Gene3D" id="3.30.40.10">
    <property type="entry name" value="Zinc/RING finger domain, C3HC4 (zinc finger)"/>
    <property type="match status" value="2"/>
</dbReference>
<protein>
    <submittedName>
        <fullName evidence="8">Uncharacterized protein</fullName>
    </submittedName>
</protein>
<dbReference type="SMART" id="SM00184">
    <property type="entry name" value="RING"/>
    <property type="match status" value="2"/>
</dbReference>
<evidence type="ECO:0000259" key="6">
    <source>
        <dbReference type="PROSITE" id="PS50016"/>
    </source>
</evidence>
<feature type="region of interest" description="Disordered" evidence="5">
    <location>
        <begin position="334"/>
        <end position="356"/>
    </location>
</feature>
<keyword evidence="9" id="KW-1185">Reference proteome</keyword>
<feature type="compositionally biased region" description="Polar residues" evidence="5">
    <location>
        <begin position="1"/>
        <end position="14"/>
    </location>
</feature>
<dbReference type="InterPro" id="IPR001965">
    <property type="entry name" value="Znf_PHD"/>
</dbReference>
<dbReference type="InterPro" id="IPR013083">
    <property type="entry name" value="Znf_RING/FYVE/PHD"/>
</dbReference>
<dbReference type="InterPro" id="IPR001841">
    <property type="entry name" value="Znf_RING"/>
</dbReference>
<dbReference type="Pfam" id="PF13639">
    <property type="entry name" value="zf-RING_2"/>
    <property type="match status" value="1"/>
</dbReference>
<dbReference type="InterPro" id="IPR011011">
    <property type="entry name" value="Znf_FYVE_PHD"/>
</dbReference>
<evidence type="ECO:0000259" key="7">
    <source>
        <dbReference type="PROSITE" id="PS50089"/>
    </source>
</evidence>
<keyword evidence="2 4" id="KW-0863">Zinc-finger</keyword>
<evidence type="ECO:0000256" key="4">
    <source>
        <dbReference type="PROSITE-ProRule" id="PRU00175"/>
    </source>
</evidence>
<gene>
    <name evidence="8" type="ORF">RJT34_33523</name>
</gene>
<feature type="domain" description="PHD-type" evidence="6">
    <location>
        <begin position="118"/>
        <end position="167"/>
    </location>
</feature>
<dbReference type="SUPFAM" id="SSF57850">
    <property type="entry name" value="RING/U-box"/>
    <property type="match status" value="1"/>
</dbReference>
<sequence length="612" mass="68228">MHVNQKITRMSCSGSPKKRQKSEVDDDDVYCGICYAGRGVSIAGEIDSCKHYFCFVCIMEWAKHESRCPICRQRFSNVRRLPMLGVISSSRDVKVPLRDQVYHPFGNMATGPVDSYAEANCTVCHVGTDENLLLLCDLCDCASHTYCVGLGYTVPEGDWYCPDCVISRETNHNEESNQQNVEAEAGSSVTILDILRETGSQVVRRPRASPLLQNQSSTTFVIPLPDRLSRFKGKKPVLGKNHLQRNAQALRENWNALRNGSLCFHSNSSQPGSTLGLKQDSSSLSHGKLDRSHSMACTSHQQSTVQGGPSILNERDSKDIDRAWEMLDRAKRMQQTHLRTKSIPQGVDKPSSSTGTRKISLAHCNHPELKNQHSKALDLRNTEMKQCDYSRVTQNLENHRPLKLEERKQSRVTCEETVQHARNRNVYSEGYRASTLPKNVHTNIQGAPCSDDGERNLTTEQSWSNCLVGSADSAPSHGKFGNMFSSDRGVDLVIEEKRLAKSLDGNTRKIDNAKTEIQSLVKLNLKLLTRDKQLGVDTFKVIARQATHTILAACSSEQQECSTNSSSTVCNHGDHTLQFQKSTLMPNCCRQCFYAFVNNVVSSIILEKVGCA</sequence>
<dbReference type="EMBL" id="JAYKXN010000008">
    <property type="protein sequence ID" value="KAK7265898.1"/>
    <property type="molecule type" value="Genomic_DNA"/>
</dbReference>
<dbReference type="GO" id="GO:0008270">
    <property type="term" value="F:zinc ion binding"/>
    <property type="evidence" value="ECO:0007669"/>
    <property type="project" value="UniProtKB-KW"/>
</dbReference>
<evidence type="ECO:0000256" key="3">
    <source>
        <dbReference type="ARBA" id="ARBA00022833"/>
    </source>
</evidence>
<dbReference type="PROSITE" id="PS50089">
    <property type="entry name" value="ZF_RING_2"/>
    <property type="match status" value="1"/>
</dbReference>
<dbReference type="InterPro" id="IPR019787">
    <property type="entry name" value="Znf_PHD-finger"/>
</dbReference>
<proteinExistence type="predicted"/>
<keyword evidence="3" id="KW-0862">Zinc</keyword>
<feature type="domain" description="RING-type" evidence="7">
    <location>
        <begin position="31"/>
        <end position="72"/>
    </location>
</feature>
<evidence type="ECO:0000256" key="2">
    <source>
        <dbReference type="ARBA" id="ARBA00022771"/>
    </source>
</evidence>
<dbReference type="PROSITE" id="PS50016">
    <property type="entry name" value="ZF_PHD_2"/>
    <property type="match status" value="1"/>
</dbReference>
<comment type="caution">
    <text evidence="8">The sequence shown here is derived from an EMBL/GenBank/DDBJ whole genome shotgun (WGS) entry which is preliminary data.</text>
</comment>
<evidence type="ECO:0000256" key="1">
    <source>
        <dbReference type="ARBA" id="ARBA00022723"/>
    </source>
</evidence>
<accession>A0AAN9I3A1</accession>
<name>A0AAN9I3A1_CLITE</name>
<feature type="region of interest" description="Disordered" evidence="5">
    <location>
        <begin position="269"/>
        <end position="290"/>
    </location>
</feature>
<feature type="region of interest" description="Disordered" evidence="5">
    <location>
        <begin position="1"/>
        <end position="22"/>
    </location>
</feature>
<dbReference type="PROSITE" id="PS00518">
    <property type="entry name" value="ZF_RING_1"/>
    <property type="match status" value="1"/>
</dbReference>